<dbReference type="Gene3D" id="2.130.10.10">
    <property type="entry name" value="YVTN repeat-like/Quinoprotein amine dehydrogenase"/>
    <property type="match status" value="1"/>
</dbReference>
<evidence type="ECO:0008006" key="4">
    <source>
        <dbReference type="Google" id="ProtNLM"/>
    </source>
</evidence>
<dbReference type="PANTHER" id="PTHR42754:SF1">
    <property type="entry name" value="LIPOPROTEIN"/>
    <property type="match status" value="1"/>
</dbReference>
<reference evidence="2 3" key="1">
    <citation type="submission" date="2017-10" db="EMBL/GenBank/DDBJ databases">
        <title>The draft genome sequence of Lewinella nigricans NBRC 102662.</title>
        <authorList>
            <person name="Wang K."/>
        </authorList>
    </citation>
    <scope>NUCLEOTIDE SEQUENCE [LARGE SCALE GENOMIC DNA]</scope>
    <source>
        <strain evidence="2 3">NBRC 102662</strain>
    </source>
</reference>
<accession>A0A2D0NGC2</accession>
<evidence type="ECO:0000313" key="2">
    <source>
        <dbReference type="EMBL" id="PHN07535.1"/>
    </source>
</evidence>
<evidence type="ECO:0000256" key="1">
    <source>
        <dbReference type="SAM" id="Phobius"/>
    </source>
</evidence>
<protein>
    <recommendedName>
        <fullName evidence="4">Gliding motility-associated C-terminal domain-containing protein</fullName>
    </recommendedName>
</protein>
<dbReference type="EMBL" id="PDUD01000009">
    <property type="protein sequence ID" value="PHN07535.1"/>
    <property type="molecule type" value="Genomic_DNA"/>
</dbReference>
<name>A0A2D0NGC2_FLAN2</name>
<feature type="transmembrane region" description="Helical" evidence="1">
    <location>
        <begin position="24"/>
        <end position="45"/>
    </location>
</feature>
<dbReference type="InterPro" id="IPR026341">
    <property type="entry name" value="T9SS_type_B"/>
</dbReference>
<keyword evidence="1" id="KW-0812">Transmembrane</keyword>
<dbReference type="RefSeq" id="WP_099148985.1">
    <property type="nucleotide sequence ID" value="NZ_PDUD01000009.1"/>
</dbReference>
<keyword evidence="1" id="KW-1133">Transmembrane helix</keyword>
<keyword evidence="1" id="KW-0472">Membrane</keyword>
<dbReference type="PANTHER" id="PTHR42754">
    <property type="entry name" value="ENDOGLUCANASE"/>
    <property type="match status" value="1"/>
</dbReference>
<sequence length="610" mass="68985">MDENYTYYIKCRAKGLLADTARNLWFLFFFTGLGFGTLLPAQNYFKKLEGADRFFNQRISQFTNGDLLIGDSSIEAVRTGSGGEIYITRMDLCGNIEWSRGYRREDEYLELKDIEVNEADEVFAYGSAYIGLDELIFFLKLDKRGNIMQFRLFKPETVDHFSYNIDLKGGRLMAYGLILDFGTKKFGFVAMFDENLNFLWGKKFTPFASTGGAYITDDNGFICRSDQYLFKLDPDGELVWATELAPNDYNSPVSGPLEVSGGYILQAAGNGQSFFYKVDDSGRFVWKSEQFPAKSFPIDMQEMQNGNISGVYSVKGENGNRLCRLELSPDGQIRSQEFMNTDISIKPGRIFNLLRMDGTQVISANPDPTEIQAVDVPGFLLQTAPSTAGETCFDWVRFQDTQPNQVPLSFMALDTVSLPTQMTFINNSNINLISFEIPLVNACADGPQTELIREDTILACGEDWTVMLPSAEFSWLDGIRENPRTFSAPGTYTARNEDCGAQVVYEYVLDKPDCLCQTYLPTAFSPNEDGRNDLLELYADCELVHMEYTVFSRWGEKVFESNIPGVFWDGRYRGRLVPNGLYLVKVNYQWMDKDGNLQSGTIIQSVTLLK</sequence>
<dbReference type="Pfam" id="PF13585">
    <property type="entry name" value="CHU_C"/>
    <property type="match status" value="1"/>
</dbReference>
<organism evidence="2 3">
    <name type="scientific">Flavilitoribacter nigricans (strain ATCC 23147 / DSM 23189 / NBRC 102662 / NCIMB 1420 / SS-2)</name>
    <name type="common">Lewinella nigricans</name>
    <dbReference type="NCBI Taxonomy" id="1122177"/>
    <lineage>
        <taxon>Bacteria</taxon>
        <taxon>Pseudomonadati</taxon>
        <taxon>Bacteroidota</taxon>
        <taxon>Saprospiria</taxon>
        <taxon>Saprospirales</taxon>
        <taxon>Lewinellaceae</taxon>
        <taxon>Flavilitoribacter</taxon>
    </lineage>
</organism>
<proteinExistence type="predicted"/>
<dbReference type="AlphaFoldDB" id="A0A2D0NGC2"/>
<comment type="caution">
    <text evidence="2">The sequence shown here is derived from an EMBL/GenBank/DDBJ whole genome shotgun (WGS) entry which is preliminary data.</text>
</comment>
<evidence type="ECO:0000313" key="3">
    <source>
        <dbReference type="Proteomes" id="UP000223913"/>
    </source>
</evidence>
<gene>
    <name evidence="2" type="ORF">CRP01_05385</name>
</gene>
<dbReference type="Proteomes" id="UP000223913">
    <property type="component" value="Unassembled WGS sequence"/>
</dbReference>
<dbReference type="InterPro" id="IPR015943">
    <property type="entry name" value="WD40/YVTN_repeat-like_dom_sf"/>
</dbReference>
<dbReference type="InterPro" id="IPR011047">
    <property type="entry name" value="Quinoprotein_ADH-like_sf"/>
</dbReference>
<dbReference type="OrthoDB" id="603322at2"/>
<dbReference type="SUPFAM" id="SSF50998">
    <property type="entry name" value="Quinoprotein alcohol dehydrogenase-like"/>
    <property type="match status" value="1"/>
</dbReference>
<dbReference type="NCBIfam" id="TIGR04131">
    <property type="entry name" value="Bac_Flav_CTERM"/>
    <property type="match status" value="1"/>
</dbReference>
<keyword evidence="3" id="KW-1185">Reference proteome</keyword>